<comment type="caution">
    <text evidence="2">The sequence shown here is derived from an EMBL/GenBank/DDBJ whole genome shotgun (WGS) entry which is preliminary data.</text>
</comment>
<dbReference type="SMART" id="SM00974">
    <property type="entry name" value="T5orf172"/>
    <property type="match status" value="1"/>
</dbReference>
<gene>
    <name evidence="2" type="ORF">EXE25_16880</name>
</gene>
<evidence type="ECO:0000313" key="2">
    <source>
        <dbReference type="EMBL" id="RZG64346.1"/>
    </source>
</evidence>
<proteinExistence type="predicted"/>
<accession>A0A4Q7AMR9</accession>
<sequence>MLRWSLKSVKSRIGKPDVSMTLSTDRFVISALVNSLPGTPYESSMRSKSKLTSRVDPLDRVRELGDASVPFTFDVHAMIYSEDAPALEKKLHHHFNHNRVNKINYRKEFFKTQLVSVKKYLEDQGIQAKFTLKAEALQYRESLQIELLPDDEQRKIEDTLEEIEAKKPEYVFEGDGE</sequence>
<reference evidence="2 3" key="1">
    <citation type="submission" date="2019-02" db="EMBL/GenBank/DDBJ databases">
        <title>The Batch Genome Submission of Acinetobacter spp. strains.</title>
        <authorList>
            <person name="Qin J."/>
            <person name="Hu Y."/>
            <person name="Ye H."/>
            <person name="Wei L."/>
            <person name="Feng Y."/>
            <person name="Zong Z."/>
        </authorList>
    </citation>
    <scope>NUCLEOTIDE SEQUENCE [LARGE SCALE GENOMIC DNA]</scope>
    <source>
        <strain evidence="2 3">WCHABo060081</strain>
    </source>
</reference>
<dbReference type="Proteomes" id="UP000293483">
    <property type="component" value="Unassembled WGS sequence"/>
</dbReference>
<organism evidence="2 3">
    <name type="scientific">Acinetobacter bouvetii</name>
    <dbReference type="NCBI Taxonomy" id="202951"/>
    <lineage>
        <taxon>Bacteria</taxon>
        <taxon>Pseudomonadati</taxon>
        <taxon>Pseudomonadota</taxon>
        <taxon>Gammaproteobacteria</taxon>
        <taxon>Moraxellales</taxon>
        <taxon>Moraxellaceae</taxon>
        <taxon>Acinetobacter</taxon>
    </lineage>
</organism>
<feature type="domain" description="Bacteriophage T5 Orf172 DNA-binding" evidence="1">
    <location>
        <begin position="46"/>
        <end position="124"/>
    </location>
</feature>
<dbReference type="AlphaFoldDB" id="A0A4Q7AMR9"/>
<dbReference type="InterPro" id="IPR018306">
    <property type="entry name" value="Phage_T5_Orf172_DNA-bd"/>
</dbReference>
<dbReference type="EMBL" id="SGSU01000024">
    <property type="protein sequence ID" value="RZG64346.1"/>
    <property type="molecule type" value="Genomic_DNA"/>
</dbReference>
<evidence type="ECO:0000259" key="1">
    <source>
        <dbReference type="SMART" id="SM00974"/>
    </source>
</evidence>
<evidence type="ECO:0000313" key="3">
    <source>
        <dbReference type="Proteomes" id="UP000293483"/>
    </source>
</evidence>
<protein>
    <submittedName>
        <fullName evidence="2">GIY-YIG nuclease family protein</fullName>
    </submittedName>
</protein>
<name>A0A4Q7AMR9_9GAMM</name>
<dbReference type="Pfam" id="PF13455">
    <property type="entry name" value="MUG113"/>
    <property type="match status" value="1"/>
</dbReference>